<evidence type="ECO:0000313" key="4">
    <source>
        <dbReference type="Proteomes" id="UP001194580"/>
    </source>
</evidence>
<dbReference type="Proteomes" id="UP001194580">
    <property type="component" value="Unassembled WGS sequence"/>
</dbReference>
<organism evidence="3 4">
    <name type="scientific">Linnemannia exigua</name>
    <dbReference type="NCBI Taxonomy" id="604196"/>
    <lineage>
        <taxon>Eukaryota</taxon>
        <taxon>Fungi</taxon>
        <taxon>Fungi incertae sedis</taxon>
        <taxon>Mucoromycota</taxon>
        <taxon>Mortierellomycotina</taxon>
        <taxon>Mortierellomycetes</taxon>
        <taxon>Mortierellales</taxon>
        <taxon>Mortierellaceae</taxon>
        <taxon>Linnemannia</taxon>
    </lineage>
</organism>
<dbReference type="SMART" id="SM00671">
    <property type="entry name" value="SEL1"/>
    <property type="match status" value="6"/>
</dbReference>
<keyword evidence="4" id="KW-1185">Reference proteome</keyword>
<reference evidence="3" key="1">
    <citation type="journal article" date="2020" name="Fungal Divers.">
        <title>Resolving the Mortierellaceae phylogeny through synthesis of multi-gene phylogenetics and phylogenomics.</title>
        <authorList>
            <person name="Vandepol N."/>
            <person name="Liber J."/>
            <person name="Desiro A."/>
            <person name="Na H."/>
            <person name="Kennedy M."/>
            <person name="Barry K."/>
            <person name="Grigoriev I.V."/>
            <person name="Miller A.N."/>
            <person name="O'Donnell K."/>
            <person name="Stajich J.E."/>
            <person name="Bonito G."/>
        </authorList>
    </citation>
    <scope>NUCLEOTIDE SEQUENCE</scope>
    <source>
        <strain evidence="3">NRRL 28262</strain>
    </source>
</reference>
<dbReference type="PANTHER" id="PTHR11102:SF160">
    <property type="entry name" value="ERAD-ASSOCIATED E3 UBIQUITIN-PROTEIN LIGASE COMPONENT HRD3"/>
    <property type="match status" value="1"/>
</dbReference>
<name>A0AAD4H2L2_9FUNG</name>
<dbReference type="EMBL" id="JAAAIL010001696">
    <property type="protein sequence ID" value="KAG0266074.1"/>
    <property type="molecule type" value="Genomic_DNA"/>
</dbReference>
<dbReference type="SUPFAM" id="SSF81901">
    <property type="entry name" value="HCP-like"/>
    <property type="match status" value="2"/>
</dbReference>
<evidence type="ECO:0000313" key="3">
    <source>
        <dbReference type="EMBL" id="KAG0266074.1"/>
    </source>
</evidence>
<comment type="caution">
    <text evidence="3">The sequence shown here is derived from an EMBL/GenBank/DDBJ whole genome shotgun (WGS) entry which is preliminary data.</text>
</comment>
<evidence type="ECO:0008006" key="5">
    <source>
        <dbReference type="Google" id="ProtNLM"/>
    </source>
</evidence>
<dbReference type="InterPro" id="IPR011990">
    <property type="entry name" value="TPR-like_helical_dom_sf"/>
</dbReference>
<sequence>MTQETHLNVQAVRRVYENEQPTNNSTPAGAIFLVCHSDASLNKDIILWDDILAAFKEDVIHVRYGAIILPFLKGSNFKNLDPLRIAKIPGATLDIVVKCQLGGKDLSVESLREAIPTRQENKNTSPIPVSLTSPIPASMTSPILIPMTSPIPTFNTTAAPVRPTSFGGLVEVATQISTHDDYDDYDDNGDDDDDSVFSPEAREVKIAQPHIAAINNSNTITVKEPMNSNSSISSSRDSQRRSSPSAENLAKTMKKASQGDKHAQNILGDIYKNGRGVTRSYRTAMDWYVKSAAQGYLSAQNNIGNLYYHGRGVTQDNARAMYWYLKAAREGHATAQNNAGNMYYGGRGVAKDFSQAMDWYLKAAKQGHATAQNNIGSMYQHGQGVRRNHSEAKDWYLKAAKYGHAAAQNNIGSLYQHGQGVPKDCPEAIEWYLKAARQGHLSAQHNIGKMYERGDGVSRDRAKAMKWYKKAADQGYDDSKKALESSQDDHTSTNQKSKNFPFCFFSGGVSIILYSSAYILTITSPTFLHLFSIPRQTLFSNLTQLSTHATHAYLQAFRRVYQLGHLTISTPGTDRIIYIVFHPDSTSGHDIVLWDDIVAVFRTTLYVQHDFLTFPFLRGSDLAILSPPRIAALPSDVLEVVVDSSLRSSPKATPFAYTTAEQHCPPDPRRSGDHKMTCVYKTVWNLIRNHMTIRKPGRRLVESAFIRPQYRRPNQQG</sequence>
<evidence type="ECO:0000256" key="1">
    <source>
        <dbReference type="ARBA" id="ARBA00038101"/>
    </source>
</evidence>
<proteinExistence type="inferred from homology"/>
<comment type="similarity">
    <text evidence="1">Belongs to the sel-1 family.</text>
</comment>
<dbReference type="PANTHER" id="PTHR11102">
    <property type="entry name" value="SEL-1-LIKE PROTEIN"/>
    <property type="match status" value="1"/>
</dbReference>
<feature type="compositionally biased region" description="Low complexity" evidence="2">
    <location>
        <begin position="228"/>
        <end position="245"/>
    </location>
</feature>
<gene>
    <name evidence="3" type="ORF">BGZ95_003112</name>
</gene>
<dbReference type="Pfam" id="PF08238">
    <property type="entry name" value="Sel1"/>
    <property type="match status" value="6"/>
</dbReference>
<accession>A0AAD4H2L2</accession>
<dbReference type="InterPro" id="IPR006597">
    <property type="entry name" value="Sel1-like"/>
</dbReference>
<protein>
    <recommendedName>
        <fullName evidence="5">HCP-like protein</fullName>
    </recommendedName>
</protein>
<evidence type="ECO:0000256" key="2">
    <source>
        <dbReference type="SAM" id="MobiDB-lite"/>
    </source>
</evidence>
<dbReference type="Gene3D" id="1.25.40.10">
    <property type="entry name" value="Tetratricopeptide repeat domain"/>
    <property type="match status" value="2"/>
</dbReference>
<dbReference type="AlphaFoldDB" id="A0AAD4H2L2"/>
<feature type="region of interest" description="Disordered" evidence="2">
    <location>
        <begin position="217"/>
        <end position="258"/>
    </location>
</feature>
<dbReference type="InterPro" id="IPR050767">
    <property type="entry name" value="Sel1_AlgK"/>
</dbReference>